<keyword evidence="4" id="KW-0687">Ribonucleoprotein</keyword>
<keyword evidence="3 6" id="KW-0689">Ribosomal protein</keyword>
<name>D2Z202_9STRA</name>
<feature type="compositionally biased region" description="Basic residues" evidence="5">
    <location>
        <begin position="143"/>
        <end position="159"/>
    </location>
</feature>
<comment type="similarity">
    <text evidence="2">Belongs to the universal ribosomal protein uS11 family.</text>
</comment>
<protein>
    <submittedName>
        <fullName evidence="6">Ribosomal protein S11</fullName>
    </submittedName>
</protein>
<dbReference type="GeneID" id="8774828"/>
<evidence type="ECO:0000256" key="2">
    <source>
        <dbReference type="ARBA" id="ARBA00006194"/>
    </source>
</evidence>
<evidence type="ECO:0000256" key="1">
    <source>
        <dbReference type="ARBA" id="ARBA00004229"/>
    </source>
</evidence>
<reference evidence="6" key="1">
    <citation type="journal article" date="2010" name="Harmful Algae">
        <title>Mitochondrial genomes from two red tide forming raphidophycean algae Heterosigma akashiwo and Chattonella marina var. marina.</title>
        <authorList>
            <person name="Masuda I."/>
            <person name="Kamikawa R."/>
            <person name="Ueda M."/>
            <person name="Oyama K."/>
            <person name="Yoshimatsu S."/>
            <person name="Inagaki Y."/>
            <person name="Sako Y."/>
        </authorList>
    </citation>
    <scope>NUCLEOTIDE SEQUENCE</scope>
    <source>
        <strain evidence="6">KA11-m-1</strain>
    </source>
</reference>
<dbReference type="GO" id="GO:0005840">
    <property type="term" value="C:ribosome"/>
    <property type="evidence" value="ECO:0007669"/>
    <property type="project" value="UniProtKB-KW"/>
</dbReference>
<dbReference type="PANTHER" id="PTHR11759">
    <property type="entry name" value="40S RIBOSOMAL PROTEIN S14/30S RIBOSOMAL PROTEIN S11"/>
    <property type="match status" value="1"/>
</dbReference>
<dbReference type="InterPro" id="IPR001971">
    <property type="entry name" value="Ribosomal_uS11"/>
</dbReference>
<dbReference type="Gene3D" id="3.30.420.80">
    <property type="entry name" value="Ribosomal protein S11"/>
    <property type="match status" value="1"/>
</dbReference>
<evidence type="ECO:0000256" key="5">
    <source>
        <dbReference type="SAM" id="MobiDB-lite"/>
    </source>
</evidence>
<gene>
    <name evidence="6" type="primary">rps11</name>
</gene>
<dbReference type="GO" id="GO:0003735">
    <property type="term" value="F:structural constituent of ribosome"/>
    <property type="evidence" value="ECO:0007669"/>
    <property type="project" value="InterPro"/>
</dbReference>
<evidence type="ECO:0000256" key="4">
    <source>
        <dbReference type="ARBA" id="ARBA00023274"/>
    </source>
</evidence>
<comment type="subcellular location">
    <subcellularLocation>
        <location evidence="1">Plastid</location>
        <location evidence="1">Chloroplast</location>
    </subcellularLocation>
</comment>
<organism evidence="6">
    <name type="scientific">Chattonella marina</name>
    <dbReference type="NCBI Taxonomy" id="90936"/>
    <lineage>
        <taxon>Eukaryota</taxon>
        <taxon>Sar</taxon>
        <taxon>Stramenopiles</taxon>
        <taxon>Ochrophyta</taxon>
        <taxon>Raphidophyceae</taxon>
        <taxon>Chattonellales</taxon>
        <taxon>Chattonellaceae</taxon>
        <taxon>Chattonella</taxon>
    </lineage>
</organism>
<dbReference type="EMBL" id="AB546636">
    <property type="protein sequence ID" value="BAI70566.1"/>
    <property type="molecule type" value="Genomic_DNA"/>
</dbReference>
<feature type="region of interest" description="Disordered" evidence="5">
    <location>
        <begin position="138"/>
        <end position="159"/>
    </location>
</feature>
<evidence type="ECO:0000256" key="3">
    <source>
        <dbReference type="ARBA" id="ARBA00022980"/>
    </source>
</evidence>
<evidence type="ECO:0000313" key="6">
    <source>
        <dbReference type="EMBL" id="BAI70566.1"/>
    </source>
</evidence>
<dbReference type="SUPFAM" id="SSF53137">
    <property type="entry name" value="Translational machinery components"/>
    <property type="match status" value="1"/>
</dbReference>
<sequence length="159" mass="17875">MVSYSLKLLDTLTQKQSNSKSNNLLKLPETNKKKPLIKLDGILYGQFTNQNTIFTLTDLKGKVKTTLSNGMVGYKNSKSKTRFGTQAAAERISQKAKALGFYFITFIMKGKNKGRRKCVLTLQKSGLTIKNIFDQTPTIHNGCRPKKEKRTKAKTSSHK</sequence>
<dbReference type="GO" id="GO:0009507">
    <property type="term" value="C:chloroplast"/>
    <property type="evidence" value="ECO:0007669"/>
    <property type="project" value="UniProtKB-SubCell"/>
</dbReference>
<keyword evidence="6" id="KW-0496">Mitochondrion</keyword>
<dbReference type="RefSeq" id="YP_003434219.1">
    <property type="nucleotide sequence ID" value="NC_013837.1"/>
</dbReference>
<dbReference type="HAMAP" id="MF_01310">
    <property type="entry name" value="Ribosomal_uS11"/>
    <property type="match status" value="1"/>
</dbReference>
<dbReference type="Pfam" id="PF00411">
    <property type="entry name" value="Ribosomal_S11"/>
    <property type="match status" value="1"/>
</dbReference>
<geneLocation type="mitochondrion" evidence="6"/>
<proteinExistence type="inferred from homology"/>
<accession>D2Z202</accession>
<dbReference type="GO" id="GO:0006412">
    <property type="term" value="P:translation"/>
    <property type="evidence" value="ECO:0007669"/>
    <property type="project" value="InterPro"/>
</dbReference>
<dbReference type="InterPro" id="IPR036967">
    <property type="entry name" value="Ribosomal_uS11_sf"/>
</dbReference>
<dbReference type="AlphaFoldDB" id="D2Z202"/>
<dbReference type="GO" id="GO:1990904">
    <property type="term" value="C:ribonucleoprotein complex"/>
    <property type="evidence" value="ECO:0007669"/>
    <property type="project" value="UniProtKB-KW"/>
</dbReference>